<dbReference type="GO" id="GO:0070059">
    <property type="term" value="P:intrinsic apoptotic signaling pathway in response to endoplasmic reticulum stress"/>
    <property type="evidence" value="ECO:0007669"/>
    <property type="project" value="TreeGrafter"/>
</dbReference>
<sequence length="302" mass="33852">MNVEIEHGGLHELHASAITSPPIAPDLLATRFKILDKSEAFEDVDGEFKFTKTLVVYTDGKNIYHAVSKARGSEVSNLSINQLTAEVLIPATAYSPLFVPTFTRAPDPLPSNTYVKKPSLLSYDRIHHGLLKNNIVDNVLAEVQVCELLKQNPHPNIARYLGCQVLDGRIVGICFAKYEKTLMEAVNPNGFMKRKFSTTRQDVGNHGQQLDGIEDGIKHLHSLELVHNDLNPSNIMIDGSRWVIIDFGSCRYKGESLDDVGRTYEWFDEAVHSSLPQNDLDALREIRNWLEGAPPDAFQFKE</sequence>
<evidence type="ECO:0000259" key="1">
    <source>
        <dbReference type="PROSITE" id="PS50011"/>
    </source>
</evidence>
<name>A0A8H6INK7_9PEZI</name>
<reference evidence="2 3" key="1">
    <citation type="journal article" date="2020" name="Phytopathology">
        <title>Genome Sequence Resources of Colletotrichum truncatum, C. plurivorum, C. musicola, and C. sojae: Four Species Pathogenic to Soybean (Glycine max).</title>
        <authorList>
            <person name="Rogerio F."/>
            <person name="Boufleur T.R."/>
            <person name="Ciampi-Guillardi M."/>
            <person name="Sukno S.A."/>
            <person name="Thon M.R."/>
            <person name="Massola Junior N.S."/>
            <person name="Baroncelli R."/>
        </authorList>
    </citation>
    <scope>NUCLEOTIDE SEQUENCE [LARGE SCALE GENOMIC DNA]</scope>
    <source>
        <strain evidence="2 3">LFN0009</strain>
    </source>
</reference>
<organism evidence="2 3">
    <name type="scientific">Colletotrichum sojae</name>
    <dbReference type="NCBI Taxonomy" id="2175907"/>
    <lineage>
        <taxon>Eukaryota</taxon>
        <taxon>Fungi</taxon>
        <taxon>Dikarya</taxon>
        <taxon>Ascomycota</taxon>
        <taxon>Pezizomycotina</taxon>
        <taxon>Sordariomycetes</taxon>
        <taxon>Hypocreomycetidae</taxon>
        <taxon>Glomerellales</taxon>
        <taxon>Glomerellaceae</taxon>
        <taxon>Colletotrichum</taxon>
        <taxon>Colletotrichum orchidearum species complex</taxon>
    </lineage>
</organism>
<dbReference type="PROSITE" id="PS50011">
    <property type="entry name" value="PROTEIN_KINASE_DOM"/>
    <property type="match status" value="1"/>
</dbReference>
<dbReference type="InterPro" id="IPR011009">
    <property type="entry name" value="Kinase-like_dom_sf"/>
</dbReference>
<dbReference type="GO" id="GO:1990604">
    <property type="term" value="C:IRE1-TRAF2-ASK1 complex"/>
    <property type="evidence" value="ECO:0007669"/>
    <property type="project" value="TreeGrafter"/>
</dbReference>
<dbReference type="Proteomes" id="UP000652219">
    <property type="component" value="Unassembled WGS sequence"/>
</dbReference>
<accession>A0A8H6INK7</accession>
<keyword evidence="2" id="KW-0808">Transferase</keyword>
<evidence type="ECO:0000313" key="3">
    <source>
        <dbReference type="Proteomes" id="UP000652219"/>
    </source>
</evidence>
<dbReference type="GO" id="GO:0036498">
    <property type="term" value="P:IRE1-mediated unfolded protein response"/>
    <property type="evidence" value="ECO:0007669"/>
    <property type="project" value="TreeGrafter"/>
</dbReference>
<keyword evidence="3" id="KW-1185">Reference proteome</keyword>
<keyword evidence="2" id="KW-0418">Kinase</keyword>
<dbReference type="InterPro" id="IPR045133">
    <property type="entry name" value="IRE1/2-like"/>
</dbReference>
<dbReference type="GO" id="GO:0005524">
    <property type="term" value="F:ATP binding"/>
    <property type="evidence" value="ECO:0007669"/>
    <property type="project" value="InterPro"/>
</dbReference>
<feature type="domain" description="Protein kinase" evidence="1">
    <location>
        <begin position="53"/>
        <end position="302"/>
    </location>
</feature>
<dbReference type="GO" id="GO:0004674">
    <property type="term" value="F:protein serine/threonine kinase activity"/>
    <property type="evidence" value="ECO:0007669"/>
    <property type="project" value="InterPro"/>
</dbReference>
<dbReference type="AlphaFoldDB" id="A0A8H6INK7"/>
<dbReference type="Pfam" id="PF00069">
    <property type="entry name" value="Pkinase"/>
    <property type="match status" value="1"/>
</dbReference>
<proteinExistence type="predicted"/>
<gene>
    <name evidence="2" type="ORF">CSOJ01_15398</name>
</gene>
<dbReference type="Gene3D" id="1.10.510.10">
    <property type="entry name" value="Transferase(Phosphotransferase) domain 1"/>
    <property type="match status" value="1"/>
</dbReference>
<dbReference type="GO" id="GO:0004521">
    <property type="term" value="F:RNA endonuclease activity"/>
    <property type="evidence" value="ECO:0007669"/>
    <property type="project" value="InterPro"/>
</dbReference>
<protein>
    <submittedName>
        <fullName evidence="2">Serine/threonine-protein kinase</fullName>
    </submittedName>
</protein>
<dbReference type="PANTHER" id="PTHR13954">
    <property type="entry name" value="IRE1-RELATED"/>
    <property type="match status" value="1"/>
</dbReference>
<dbReference type="InterPro" id="IPR000719">
    <property type="entry name" value="Prot_kinase_dom"/>
</dbReference>
<dbReference type="GO" id="GO:0051082">
    <property type="term" value="F:unfolded protein binding"/>
    <property type="evidence" value="ECO:0007669"/>
    <property type="project" value="TreeGrafter"/>
</dbReference>
<dbReference type="EMBL" id="WIGN01000637">
    <property type="protein sequence ID" value="KAF6786584.1"/>
    <property type="molecule type" value="Genomic_DNA"/>
</dbReference>
<evidence type="ECO:0000313" key="2">
    <source>
        <dbReference type="EMBL" id="KAF6786584.1"/>
    </source>
</evidence>
<dbReference type="SUPFAM" id="SSF56112">
    <property type="entry name" value="Protein kinase-like (PK-like)"/>
    <property type="match status" value="1"/>
</dbReference>
<comment type="caution">
    <text evidence="2">The sequence shown here is derived from an EMBL/GenBank/DDBJ whole genome shotgun (WGS) entry which is preliminary data.</text>
</comment>
<dbReference type="PANTHER" id="PTHR13954:SF6">
    <property type="entry name" value="NON-SPECIFIC SERINE_THREONINE PROTEIN KINASE"/>
    <property type="match status" value="1"/>
</dbReference>